<dbReference type="Gene3D" id="3.40.430.10">
    <property type="entry name" value="Dihydrofolate Reductase, subunit A"/>
    <property type="match status" value="1"/>
</dbReference>
<evidence type="ECO:0000256" key="6">
    <source>
        <dbReference type="ARBA" id="ARBA00022857"/>
    </source>
</evidence>
<gene>
    <name evidence="11" type="primary">ribD</name>
    <name evidence="11" type="ORF">ACFOSX_00985</name>
</gene>
<dbReference type="GO" id="GO:0008835">
    <property type="term" value="F:diaminohydroxyphosphoribosylaminopyrimidine deaminase activity"/>
    <property type="evidence" value="ECO:0007669"/>
    <property type="project" value="UniProtKB-EC"/>
</dbReference>
<dbReference type="PANTHER" id="PTHR38011:SF7">
    <property type="entry name" value="2,5-DIAMINO-6-RIBOSYLAMINO-4(3H)-PYRIMIDINONE 5'-PHOSPHATE REDUCTASE"/>
    <property type="match status" value="1"/>
</dbReference>
<evidence type="ECO:0000313" key="12">
    <source>
        <dbReference type="Proteomes" id="UP001595812"/>
    </source>
</evidence>
<dbReference type="PROSITE" id="PS51747">
    <property type="entry name" value="CYT_DCMP_DEAMINASES_2"/>
    <property type="match status" value="1"/>
</dbReference>
<organism evidence="11 12">
    <name type="scientific">Winogradskyella maritima</name>
    <dbReference type="NCBI Taxonomy" id="1517766"/>
    <lineage>
        <taxon>Bacteria</taxon>
        <taxon>Pseudomonadati</taxon>
        <taxon>Bacteroidota</taxon>
        <taxon>Flavobacteriia</taxon>
        <taxon>Flavobacteriales</taxon>
        <taxon>Flavobacteriaceae</taxon>
        <taxon>Winogradskyella</taxon>
    </lineage>
</organism>
<proteinExistence type="inferred from homology"/>
<accession>A0ABV8ACE9</accession>
<evidence type="ECO:0000256" key="9">
    <source>
        <dbReference type="PIRNR" id="PIRNR006769"/>
    </source>
</evidence>
<dbReference type="CDD" id="cd01284">
    <property type="entry name" value="Riboflavin_deaminase-reductase"/>
    <property type="match status" value="1"/>
</dbReference>
<keyword evidence="9" id="KW-0686">Riboflavin biosynthesis</keyword>
<evidence type="ECO:0000313" key="11">
    <source>
        <dbReference type="EMBL" id="MFC3875792.1"/>
    </source>
</evidence>
<evidence type="ECO:0000256" key="2">
    <source>
        <dbReference type="ARBA" id="ARBA00004882"/>
    </source>
</evidence>
<dbReference type="PIRSF" id="PIRSF006769">
    <property type="entry name" value="RibD"/>
    <property type="match status" value="1"/>
</dbReference>
<name>A0ABV8ACE9_9FLAO</name>
<sequence>MTNHNTYMSRCLEIAKLGLGTTRPNPMVGAVIVVDGKIISEGYTSPYGGPHAEVNAFNNVPNKSILEKATLYATLEPCSHFGKTPPCSDLIIQHRIPRVVIGCVDDNPKVAGKGIAKLKDAGIDVTVGVLEQECKVHHKRFFTFHNKKRPYIILKWAQSQDGYIAPKTKDHNRPVWLTSKVSRQLVHKWRTEEQAILVGTNTIIEDNPMLTARDWKGNNPIRVVLDPNNRLDKSYAVFNNEAQTIHLDSNALDWKKPNIAEQICNTLHKNDINSMIIEGGAKTLQTFIDEELWDEARVFTSKMILNDGTQAPKLNGQLTESTTVATDTLNYYAPN</sequence>
<comment type="cofactor">
    <cofactor evidence="9">
        <name>Zn(2+)</name>
        <dbReference type="ChEBI" id="CHEBI:29105"/>
    </cofactor>
    <text evidence="9">Binds 1 zinc ion.</text>
</comment>
<evidence type="ECO:0000256" key="7">
    <source>
        <dbReference type="ARBA" id="ARBA00023002"/>
    </source>
</evidence>
<keyword evidence="6 9" id="KW-0521">NADP</keyword>
<evidence type="ECO:0000259" key="10">
    <source>
        <dbReference type="PROSITE" id="PS51747"/>
    </source>
</evidence>
<comment type="pathway">
    <text evidence="2 9">Cofactor biosynthesis; riboflavin biosynthesis; 5-amino-6-(D-ribitylamino)uracil from GTP: step 2/4.</text>
</comment>
<dbReference type="NCBIfam" id="TIGR00326">
    <property type="entry name" value="eubact_ribD"/>
    <property type="match status" value="1"/>
</dbReference>
<dbReference type="RefSeq" id="WP_386096107.1">
    <property type="nucleotide sequence ID" value="NZ_JBHSAT010000002.1"/>
</dbReference>
<protein>
    <recommendedName>
        <fullName evidence="9">Riboflavin biosynthesis protein RibD</fullName>
    </recommendedName>
    <domain>
        <recommendedName>
            <fullName evidence="9">Diaminohydroxyphosphoribosylaminopyrimidine deaminase</fullName>
            <shortName evidence="9">DRAP deaminase</shortName>
            <ecNumber evidence="9">3.5.4.26</ecNumber>
        </recommendedName>
        <alternativeName>
            <fullName evidence="9">Riboflavin-specific deaminase</fullName>
        </alternativeName>
    </domain>
    <domain>
        <recommendedName>
            <fullName evidence="9">5-amino-6-(5-phosphoribosylamino)uracil reductase</fullName>
            <ecNumber evidence="9">1.1.1.193</ecNumber>
        </recommendedName>
        <alternativeName>
            <fullName evidence="9">HTP reductase</fullName>
        </alternativeName>
    </domain>
</protein>
<dbReference type="InterPro" id="IPR004794">
    <property type="entry name" value="Eubact_RibD"/>
</dbReference>
<comment type="pathway">
    <text evidence="3 9">Cofactor biosynthesis; riboflavin biosynthesis; 5-amino-6-(D-ribitylamino)uracil from GTP: step 3/4.</text>
</comment>
<evidence type="ECO:0000256" key="8">
    <source>
        <dbReference type="ARBA" id="ARBA00023268"/>
    </source>
</evidence>
<dbReference type="InterPro" id="IPR024072">
    <property type="entry name" value="DHFR-like_dom_sf"/>
</dbReference>
<keyword evidence="7 9" id="KW-0560">Oxidoreductase</keyword>
<dbReference type="SUPFAM" id="SSF53927">
    <property type="entry name" value="Cytidine deaminase-like"/>
    <property type="match status" value="1"/>
</dbReference>
<dbReference type="EC" id="3.5.4.26" evidence="9"/>
<comment type="function">
    <text evidence="1 9">Converts 2,5-diamino-6-(ribosylamino)-4(3h)-pyrimidinone 5'-phosphate into 5-amino-6-(ribosylamino)-2,4(1h,3h)-pyrimidinedione 5'-phosphate.</text>
</comment>
<dbReference type="InterPro" id="IPR002125">
    <property type="entry name" value="CMP_dCMP_dom"/>
</dbReference>
<keyword evidence="9" id="KW-0862">Zinc</keyword>
<reference evidence="12" key="1">
    <citation type="journal article" date="2019" name="Int. J. Syst. Evol. Microbiol.">
        <title>The Global Catalogue of Microorganisms (GCM) 10K type strain sequencing project: providing services to taxonomists for standard genome sequencing and annotation.</title>
        <authorList>
            <consortium name="The Broad Institute Genomics Platform"/>
            <consortium name="The Broad Institute Genome Sequencing Center for Infectious Disease"/>
            <person name="Wu L."/>
            <person name="Ma J."/>
        </authorList>
    </citation>
    <scope>NUCLEOTIDE SEQUENCE [LARGE SCALE GENOMIC DNA]</scope>
    <source>
        <strain evidence="12">CECT 8979</strain>
    </source>
</reference>
<feature type="domain" description="CMP/dCMP-type deaminase" evidence="10">
    <location>
        <begin position="2"/>
        <end position="126"/>
    </location>
</feature>
<dbReference type="EMBL" id="JBHSAT010000002">
    <property type="protein sequence ID" value="MFC3875792.1"/>
    <property type="molecule type" value="Genomic_DNA"/>
</dbReference>
<keyword evidence="8" id="KW-0511">Multifunctional enzyme</keyword>
<dbReference type="EC" id="1.1.1.193" evidence="9"/>
<comment type="catalytic activity">
    <reaction evidence="9">
        <text>5-amino-6-(5-phospho-D-ribitylamino)uracil + NADP(+) = 5-amino-6-(5-phospho-D-ribosylamino)uracil + NADPH + H(+)</text>
        <dbReference type="Rhea" id="RHEA:17845"/>
        <dbReference type="ChEBI" id="CHEBI:15378"/>
        <dbReference type="ChEBI" id="CHEBI:57783"/>
        <dbReference type="ChEBI" id="CHEBI:58349"/>
        <dbReference type="ChEBI" id="CHEBI:58421"/>
        <dbReference type="ChEBI" id="CHEBI:58453"/>
        <dbReference type="EC" id="1.1.1.193"/>
    </reaction>
</comment>
<dbReference type="PANTHER" id="PTHR38011">
    <property type="entry name" value="DIHYDROFOLATE REDUCTASE FAMILY PROTEIN (AFU_ORTHOLOGUE AFUA_8G06820)"/>
    <property type="match status" value="1"/>
</dbReference>
<evidence type="ECO:0000256" key="1">
    <source>
        <dbReference type="ARBA" id="ARBA00002151"/>
    </source>
</evidence>
<comment type="similarity">
    <text evidence="5 9">In the C-terminal section; belongs to the HTP reductase family.</text>
</comment>
<dbReference type="InterPro" id="IPR002734">
    <property type="entry name" value="RibDG_C"/>
</dbReference>
<dbReference type="Gene3D" id="3.40.140.10">
    <property type="entry name" value="Cytidine Deaminase, domain 2"/>
    <property type="match status" value="1"/>
</dbReference>
<dbReference type="SUPFAM" id="SSF53597">
    <property type="entry name" value="Dihydrofolate reductase-like"/>
    <property type="match status" value="1"/>
</dbReference>
<comment type="caution">
    <text evidence="11">The sequence shown here is derived from an EMBL/GenBank/DDBJ whole genome shotgun (WGS) entry which is preliminary data.</text>
</comment>
<dbReference type="InterPro" id="IPR050765">
    <property type="entry name" value="Riboflavin_Biosynth_HTPR"/>
</dbReference>
<comment type="similarity">
    <text evidence="4 9">In the N-terminal section; belongs to the cytidine and deoxycytidylate deaminase family.</text>
</comment>
<dbReference type="InterPro" id="IPR016193">
    <property type="entry name" value="Cytidine_deaminase-like"/>
</dbReference>
<evidence type="ECO:0000256" key="5">
    <source>
        <dbReference type="ARBA" id="ARBA00007417"/>
    </source>
</evidence>
<keyword evidence="12" id="KW-1185">Reference proteome</keyword>
<comment type="catalytic activity">
    <reaction evidence="9">
        <text>2,5-diamino-6-hydroxy-4-(5-phosphoribosylamino)-pyrimidine + H2O + H(+) = 5-amino-6-(5-phospho-D-ribosylamino)uracil + NH4(+)</text>
        <dbReference type="Rhea" id="RHEA:21868"/>
        <dbReference type="ChEBI" id="CHEBI:15377"/>
        <dbReference type="ChEBI" id="CHEBI:15378"/>
        <dbReference type="ChEBI" id="CHEBI:28938"/>
        <dbReference type="ChEBI" id="CHEBI:58453"/>
        <dbReference type="ChEBI" id="CHEBI:58614"/>
        <dbReference type="EC" id="3.5.4.26"/>
    </reaction>
</comment>
<dbReference type="Proteomes" id="UP001595812">
    <property type="component" value="Unassembled WGS sequence"/>
</dbReference>
<evidence type="ECO:0000256" key="4">
    <source>
        <dbReference type="ARBA" id="ARBA00005259"/>
    </source>
</evidence>
<evidence type="ECO:0000256" key="3">
    <source>
        <dbReference type="ARBA" id="ARBA00004910"/>
    </source>
</evidence>
<dbReference type="Pfam" id="PF00383">
    <property type="entry name" value="dCMP_cyt_deam_1"/>
    <property type="match status" value="1"/>
</dbReference>
<keyword evidence="9 11" id="KW-0378">Hydrolase</keyword>
<dbReference type="GO" id="GO:0008703">
    <property type="term" value="F:5-amino-6-(5-phosphoribosylamino)uracil reductase activity"/>
    <property type="evidence" value="ECO:0007669"/>
    <property type="project" value="UniProtKB-EC"/>
</dbReference>
<dbReference type="Pfam" id="PF01872">
    <property type="entry name" value="RibD_C"/>
    <property type="match status" value="1"/>
</dbReference>
<keyword evidence="9" id="KW-0479">Metal-binding</keyword>